<name>A0A1R3GA72_COCAP</name>
<organism evidence="1 2">
    <name type="scientific">Corchorus capsularis</name>
    <name type="common">Jute</name>
    <dbReference type="NCBI Taxonomy" id="210143"/>
    <lineage>
        <taxon>Eukaryota</taxon>
        <taxon>Viridiplantae</taxon>
        <taxon>Streptophyta</taxon>
        <taxon>Embryophyta</taxon>
        <taxon>Tracheophyta</taxon>
        <taxon>Spermatophyta</taxon>
        <taxon>Magnoliopsida</taxon>
        <taxon>eudicotyledons</taxon>
        <taxon>Gunneridae</taxon>
        <taxon>Pentapetalae</taxon>
        <taxon>rosids</taxon>
        <taxon>malvids</taxon>
        <taxon>Malvales</taxon>
        <taxon>Malvaceae</taxon>
        <taxon>Grewioideae</taxon>
        <taxon>Apeibeae</taxon>
        <taxon>Corchorus</taxon>
    </lineage>
</organism>
<sequence>MEKSTLWQNNGDNDDNSSIKRTLSFISTHEKIQMSSKQDHTDYNSIQ</sequence>
<evidence type="ECO:0000313" key="1">
    <source>
        <dbReference type="EMBL" id="OMO54956.1"/>
    </source>
</evidence>
<protein>
    <submittedName>
        <fullName evidence="1">Uncharacterized protein</fullName>
    </submittedName>
</protein>
<comment type="caution">
    <text evidence="1">The sequence shown here is derived from an EMBL/GenBank/DDBJ whole genome shotgun (WGS) entry which is preliminary data.</text>
</comment>
<reference evidence="1 2" key="1">
    <citation type="submission" date="2013-09" db="EMBL/GenBank/DDBJ databases">
        <title>Corchorus capsularis genome sequencing.</title>
        <authorList>
            <person name="Alam M."/>
            <person name="Haque M.S."/>
            <person name="Islam M.S."/>
            <person name="Emdad E.M."/>
            <person name="Islam M.M."/>
            <person name="Ahmed B."/>
            <person name="Halim A."/>
            <person name="Hossen Q.M.M."/>
            <person name="Hossain M.Z."/>
            <person name="Ahmed R."/>
            <person name="Khan M.M."/>
            <person name="Islam R."/>
            <person name="Rashid M.M."/>
            <person name="Khan S.A."/>
            <person name="Rahman M.S."/>
            <person name="Alam M."/>
        </authorList>
    </citation>
    <scope>NUCLEOTIDE SEQUENCE [LARGE SCALE GENOMIC DNA]</scope>
    <source>
        <strain evidence="2">cv. CVL-1</strain>
        <tissue evidence="1">Whole seedling</tissue>
    </source>
</reference>
<evidence type="ECO:0000313" key="2">
    <source>
        <dbReference type="Proteomes" id="UP000188268"/>
    </source>
</evidence>
<proteinExistence type="predicted"/>
<dbReference type="Proteomes" id="UP000188268">
    <property type="component" value="Unassembled WGS sequence"/>
</dbReference>
<keyword evidence="2" id="KW-1185">Reference proteome</keyword>
<dbReference type="Gramene" id="OMO54956">
    <property type="protein sequence ID" value="OMO54956"/>
    <property type="gene ID" value="CCACVL1_27447"/>
</dbReference>
<accession>A0A1R3GA72</accession>
<dbReference type="AlphaFoldDB" id="A0A1R3GA72"/>
<dbReference type="EMBL" id="AWWV01014821">
    <property type="protein sequence ID" value="OMO54956.1"/>
    <property type="molecule type" value="Genomic_DNA"/>
</dbReference>
<gene>
    <name evidence="1" type="ORF">CCACVL1_27447</name>
</gene>